<proteinExistence type="inferred from homology"/>
<dbReference type="OrthoDB" id="271604at2759"/>
<dbReference type="OMA" id="IMACLLP"/>
<keyword evidence="14" id="KW-1185">Reference proteome</keyword>
<evidence type="ECO:0000313" key="14">
    <source>
        <dbReference type="Proteomes" id="UP000001996"/>
    </source>
</evidence>
<feature type="transmembrane region" description="Helical" evidence="11">
    <location>
        <begin position="41"/>
        <end position="59"/>
    </location>
</feature>
<dbReference type="EC" id="3.4.26.1" evidence="10"/>
<dbReference type="GO" id="GO:0004222">
    <property type="term" value="F:metalloendopeptidase activity"/>
    <property type="evidence" value="ECO:0007669"/>
    <property type="project" value="InterPro"/>
</dbReference>
<protein>
    <recommendedName>
        <fullName evidence="10">intramembrane prenyl-peptidase Rce1</fullName>
        <ecNumber evidence="10">3.4.26.1</ecNumber>
    </recommendedName>
</protein>
<dbReference type="InParanoid" id="A5E4R4"/>
<comment type="similarity">
    <text evidence="2">Belongs to the peptidase U48 family.</text>
</comment>
<dbReference type="STRING" id="379508.A5E4R4"/>
<accession>A5E4R4</accession>
<evidence type="ECO:0000256" key="4">
    <source>
        <dbReference type="ARBA" id="ARBA00022692"/>
    </source>
</evidence>
<dbReference type="PANTHER" id="PTHR13046">
    <property type="entry name" value="PROTEASE U48 CAAX PRENYL PROTEASE RCE1"/>
    <property type="match status" value="1"/>
</dbReference>
<dbReference type="MEROPS" id="G05.001"/>
<evidence type="ECO:0000256" key="3">
    <source>
        <dbReference type="ARBA" id="ARBA00022670"/>
    </source>
</evidence>
<evidence type="ECO:0000256" key="9">
    <source>
        <dbReference type="ARBA" id="ARBA00047280"/>
    </source>
</evidence>
<keyword evidence="7 11" id="KW-1133">Transmembrane helix</keyword>
<dbReference type="EMBL" id="CH981529">
    <property type="protein sequence ID" value="EDK46422.1"/>
    <property type="molecule type" value="Genomic_DNA"/>
</dbReference>
<dbReference type="KEGG" id="lel:PVL30_004323"/>
<feature type="transmembrane region" description="Helical" evidence="11">
    <location>
        <begin position="245"/>
        <end position="263"/>
    </location>
</feature>
<dbReference type="GO" id="GO:0005789">
    <property type="term" value="C:endoplasmic reticulum membrane"/>
    <property type="evidence" value="ECO:0007669"/>
    <property type="project" value="UniProtKB-SubCell"/>
</dbReference>
<organism evidence="13 14">
    <name type="scientific">Lodderomyces elongisporus (strain ATCC 11503 / CBS 2605 / JCM 1781 / NBRC 1676 / NRRL YB-4239)</name>
    <name type="common">Yeast</name>
    <name type="synonym">Saccharomyces elongisporus</name>
    <dbReference type="NCBI Taxonomy" id="379508"/>
    <lineage>
        <taxon>Eukaryota</taxon>
        <taxon>Fungi</taxon>
        <taxon>Dikarya</taxon>
        <taxon>Ascomycota</taxon>
        <taxon>Saccharomycotina</taxon>
        <taxon>Pichiomycetes</taxon>
        <taxon>Debaryomycetaceae</taxon>
        <taxon>Candida/Lodderomyces clade</taxon>
        <taxon>Lodderomyces</taxon>
    </lineage>
</organism>
<keyword evidence="6" id="KW-0256">Endoplasmic reticulum</keyword>
<dbReference type="FunCoup" id="A5E4R4">
    <property type="interactions" value="286"/>
</dbReference>
<keyword evidence="8 11" id="KW-0472">Membrane</keyword>
<evidence type="ECO:0000259" key="12">
    <source>
        <dbReference type="Pfam" id="PF02517"/>
    </source>
</evidence>
<dbReference type="eggNOG" id="KOG4130">
    <property type="taxonomic scope" value="Eukaryota"/>
</dbReference>
<gene>
    <name evidence="13" type="ORF">LELG_04603</name>
</gene>
<dbReference type="InterPro" id="IPR003675">
    <property type="entry name" value="Rce1/LyrA-like_dom"/>
</dbReference>
<dbReference type="GeneID" id="5231370"/>
<keyword evidence="5" id="KW-0378">Hydrolase</keyword>
<dbReference type="PANTHER" id="PTHR13046:SF0">
    <property type="entry name" value="CAAX PRENYL PROTEASE 2"/>
    <property type="match status" value="1"/>
</dbReference>
<comment type="catalytic activity">
    <reaction evidence="9">
        <text>Hydrolyzes the peptide bond -P2-(S-farnesyl or geranylgeranyl)C-P1'-P2'-P3'-COOH where P1' and P2' are amino acids with aliphatic sidechains and P3' is any C-terminal residue.</text>
        <dbReference type="EC" id="3.4.26.1"/>
    </reaction>
</comment>
<evidence type="ECO:0000256" key="2">
    <source>
        <dbReference type="ARBA" id="ARBA00006897"/>
    </source>
</evidence>
<evidence type="ECO:0000256" key="5">
    <source>
        <dbReference type="ARBA" id="ARBA00022801"/>
    </source>
</evidence>
<keyword evidence="4 11" id="KW-0812">Transmembrane</keyword>
<dbReference type="GO" id="GO:0071586">
    <property type="term" value="P:CAAX-box protein processing"/>
    <property type="evidence" value="ECO:0007669"/>
    <property type="project" value="InterPro"/>
</dbReference>
<evidence type="ECO:0000256" key="1">
    <source>
        <dbReference type="ARBA" id="ARBA00004477"/>
    </source>
</evidence>
<evidence type="ECO:0000256" key="8">
    <source>
        <dbReference type="ARBA" id="ARBA00023136"/>
    </source>
</evidence>
<evidence type="ECO:0000313" key="13">
    <source>
        <dbReference type="EMBL" id="EDK46422.1"/>
    </source>
</evidence>
<evidence type="ECO:0000256" key="7">
    <source>
        <dbReference type="ARBA" id="ARBA00022989"/>
    </source>
</evidence>
<dbReference type="VEuPathDB" id="FungiDB:LELG_04603"/>
<evidence type="ECO:0000256" key="6">
    <source>
        <dbReference type="ARBA" id="ARBA00022824"/>
    </source>
</evidence>
<feature type="transmembrane region" description="Helical" evidence="11">
    <location>
        <begin position="89"/>
        <end position="108"/>
    </location>
</feature>
<keyword evidence="3" id="KW-0645">Protease</keyword>
<name>A5E4R4_LODEL</name>
<feature type="domain" description="CAAX prenyl protease 2/Lysostaphin resistance protein A-like" evidence="12">
    <location>
        <begin position="132"/>
        <end position="233"/>
    </location>
</feature>
<dbReference type="Proteomes" id="UP000001996">
    <property type="component" value="Unassembled WGS sequence"/>
</dbReference>
<reference evidence="13 14" key="1">
    <citation type="journal article" date="2009" name="Nature">
        <title>Evolution of pathogenicity and sexual reproduction in eight Candida genomes.</title>
        <authorList>
            <person name="Butler G."/>
            <person name="Rasmussen M.D."/>
            <person name="Lin M.F."/>
            <person name="Santos M.A."/>
            <person name="Sakthikumar S."/>
            <person name="Munro C.A."/>
            <person name="Rheinbay E."/>
            <person name="Grabherr M."/>
            <person name="Forche A."/>
            <person name="Reedy J.L."/>
            <person name="Agrafioti I."/>
            <person name="Arnaud M.B."/>
            <person name="Bates S."/>
            <person name="Brown A.J."/>
            <person name="Brunke S."/>
            <person name="Costanzo M.C."/>
            <person name="Fitzpatrick D.A."/>
            <person name="de Groot P.W."/>
            <person name="Harris D."/>
            <person name="Hoyer L.L."/>
            <person name="Hube B."/>
            <person name="Klis F.M."/>
            <person name="Kodira C."/>
            <person name="Lennard N."/>
            <person name="Logue M.E."/>
            <person name="Martin R."/>
            <person name="Neiman A.M."/>
            <person name="Nikolaou E."/>
            <person name="Quail M.A."/>
            <person name="Quinn J."/>
            <person name="Santos M.C."/>
            <person name="Schmitzberger F.F."/>
            <person name="Sherlock G."/>
            <person name="Shah P."/>
            <person name="Silverstein K.A."/>
            <person name="Skrzypek M.S."/>
            <person name="Soll D."/>
            <person name="Staggs R."/>
            <person name="Stansfield I."/>
            <person name="Stumpf M.P."/>
            <person name="Sudbery P.E."/>
            <person name="Srikantha T."/>
            <person name="Zeng Q."/>
            <person name="Berman J."/>
            <person name="Berriman M."/>
            <person name="Heitman J."/>
            <person name="Gow N.A."/>
            <person name="Lorenz M.C."/>
            <person name="Birren B.W."/>
            <person name="Kellis M."/>
            <person name="Cuomo C.A."/>
        </authorList>
    </citation>
    <scope>NUCLEOTIDE SEQUENCE [LARGE SCALE GENOMIC DNA]</scope>
    <source>
        <strain evidence="14">ATCC 11503 / BCRC 21390 / CBS 2605 / JCM 1781 / NBRC 1676 / NRRL YB-4239</strain>
    </source>
</reference>
<dbReference type="AlphaFoldDB" id="A5E4R4"/>
<feature type="transmembrane region" description="Helical" evidence="11">
    <location>
        <begin position="6"/>
        <end position="21"/>
    </location>
</feature>
<comment type="subcellular location">
    <subcellularLocation>
        <location evidence="1">Endoplasmic reticulum membrane</location>
        <topology evidence="1">Multi-pass membrane protein</topology>
    </subcellularLocation>
</comment>
<dbReference type="InterPro" id="IPR039731">
    <property type="entry name" value="Rce1"/>
</dbReference>
<feature type="transmembrane region" description="Helical" evidence="11">
    <location>
        <begin position="187"/>
        <end position="208"/>
    </location>
</feature>
<evidence type="ECO:0000256" key="11">
    <source>
        <dbReference type="SAM" id="Phobius"/>
    </source>
</evidence>
<sequence>MFYEALALAIASSYIFAIYAFQPVRLKYKSRDDLEVMQFRFYRVGMLSFILLALVPYLVQGEFVENIKFMGLIPGFTSNMNLQEDIKGIGYSAMFIVILFSSSIFQMLETDGIDEDDENVNERDGNQNERSFWYRDLVFAPITEELIYRGLVLLVVRKEIPNFLKFTPFLFGIAHVHHGWQLYCKRVALLQILISISFQFAYTSLFGYLSNWIYLKTQNLWAPIIVHLGCNYFGFPSFSISSDLLALRVVYFFLIFLGAGFALREYCAS</sequence>
<evidence type="ECO:0000256" key="10">
    <source>
        <dbReference type="ARBA" id="ARBA00049729"/>
    </source>
</evidence>
<dbReference type="Pfam" id="PF02517">
    <property type="entry name" value="Rce1-like"/>
    <property type="match status" value="1"/>
</dbReference>
<dbReference type="HOGENOM" id="CLU_049909_1_0_1"/>